<feature type="region of interest" description="Disordered" evidence="1">
    <location>
        <begin position="836"/>
        <end position="861"/>
    </location>
</feature>
<proteinExistence type="predicted"/>
<evidence type="ECO:0000256" key="1">
    <source>
        <dbReference type="SAM" id="MobiDB-lite"/>
    </source>
</evidence>
<feature type="compositionally biased region" description="Low complexity" evidence="1">
    <location>
        <begin position="186"/>
        <end position="209"/>
    </location>
</feature>
<dbReference type="VEuPathDB" id="ToxoDB:BESB_028940"/>
<feature type="region of interest" description="Disordered" evidence="1">
    <location>
        <begin position="345"/>
        <end position="388"/>
    </location>
</feature>
<gene>
    <name evidence="2" type="ORF">BESB_028940</name>
</gene>
<dbReference type="AlphaFoldDB" id="A0A2A9M0H9"/>
<feature type="region of interest" description="Disordered" evidence="1">
    <location>
        <begin position="227"/>
        <end position="299"/>
    </location>
</feature>
<dbReference type="KEGG" id="bbes:BESB_028940"/>
<evidence type="ECO:0000313" key="2">
    <source>
        <dbReference type="EMBL" id="PFH31459.1"/>
    </source>
</evidence>
<organism evidence="2 3">
    <name type="scientific">Besnoitia besnoiti</name>
    <name type="common">Apicomplexan protozoan</name>
    <dbReference type="NCBI Taxonomy" id="94643"/>
    <lineage>
        <taxon>Eukaryota</taxon>
        <taxon>Sar</taxon>
        <taxon>Alveolata</taxon>
        <taxon>Apicomplexa</taxon>
        <taxon>Conoidasida</taxon>
        <taxon>Coccidia</taxon>
        <taxon>Eucoccidiorida</taxon>
        <taxon>Eimeriorina</taxon>
        <taxon>Sarcocystidae</taxon>
        <taxon>Besnoitia</taxon>
    </lineage>
</organism>
<dbReference type="Proteomes" id="UP000224006">
    <property type="component" value="Unassembled WGS sequence"/>
</dbReference>
<protein>
    <submittedName>
        <fullName evidence="2">Uncharacterized protein</fullName>
    </submittedName>
</protein>
<accession>A0A2A9M0H9</accession>
<dbReference type="RefSeq" id="XP_029215468.1">
    <property type="nucleotide sequence ID" value="XM_029361568.1"/>
</dbReference>
<dbReference type="EMBL" id="NWUJ01000015">
    <property type="protein sequence ID" value="PFH31459.1"/>
    <property type="molecule type" value="Genomic_DNA"/>
</dbReference>
<feature type="region of interest" description="Disordered" evidence="1">
    <location>
        <begin position="403"/>
        <end position="423"/>
    </location>
</feature>
<sequence length="887" mass="93099">MTCADSDSYPRLSALRRPALPEACLLHMRGGWSSGERAKGISAAQPDLRASSPDLAPEQKEASSSSASACPPPDSSRASADSQPSASSLNSSFPGDPLAFPSSAQHTLASPCPPLASAGWLPCEASSSLSTDSTPSPPQLGLFCAASDDERAEPSPSSSASSDSRPLCASAACPLSRDSASSGYFASASPPISRPAIRAPPRRPSPASRQVSGALPRVVLGSSLLRGNSRNDAASAPALRFSSSSPPPVGGRSDGRGKEPTQSRWATRRSQRTFSQLSGGNREADRRDSDVRPLTVESEPDIQVVLAPAAIDSLLAASVDEADAAASPLAPARVALLYGSVEDSTVSPAADSAAERDEVSGRRTGGAAGSVSRERPQARGEKAKSERQARRVFVQAVLVLSPPRRRDAAEGNGDSEGAEGARRSHGDLEHLLLGVSPLRDAADRAARHLGLQLVGWASLRPPRRSLGGSGLPAGAQTKRPGAPHLQGAPDTNVDDPANGRGLSEEEAQARRLTPAEVLLALHLQQKESDKDATARACFPRPEESPRSRPSLSVAASRACNEAPAPAPLVSLIVHRTQPSSPLGTSAGGSVEIEAVALTQHGRDVFHSPESLLPSLAEVSAASLPSGADAGVATQRLPRGAESQSIPPVRAPGCAGSVRRFARRRDFSSVAQKRGDLEAETDAANTLQLKKPVEVDRALYQALPVEFFIRYLPVIAAPDCRTESEQAADARSPGEGGGLPESHEWNEEVFFFTHGGDGEPDAHFQFQRSGRPSVQTQGREGRAATFAQLKALLNSSPSPAFLLEHLRRFDMLTHVAELLHNNEQDLRLICEALRSGPKSRTEGARADDVRDPERGVPAETSPALPSRVIRLIRALAATSESPLLSTES</sequence>
<comment type="caution">
    <text evidence="2">The sequence shown here is derived from an EMBL/GenBank/DDBJ whole genome shotgun (WGS) entry which is preliminary data.</text>
</comment>
<dbReference type="OrthoDB" id="333765at2759"/>
<feature type="compositionally biased region" description="Basic and acidic residues" evidence="1">
    <location>
        <begin position="372"/>
        <end position="388"/>
    </location>
</feature>
<feature type="compositionally biased region" description="Basic and acidic residues" evidence="1">
    <location>
        <begin position="282"/>
        <end position="291"/>
    </location>
</feature>
<feature type="region of interest" description="Disordered" evidence="1">
    <location>
        <begin position="124"/>
        <end position="215"/>
    </location>
</feature>
<name>A0A2A9M0H9_BESBE</name>
<feature type="region of interest" description="Disordered" evidence="1">
    <location>
        <begin position="32"/>
        <end position="107"/>
    </location>
</feature>
<feature type="compositionally biased region" description="Basic and acidic residues" evidence="1">
    <location>
        <begin position="524"/>
        <end position="533"/>
    </location>
</feature>
<keyword evidence="3" id="KW-1185">Reference proteome</keyword>
<feature type="compositionally biased region" description="Basic and acidic residues" evidence="1">
    <location>
        <begin position="838"/>
        <end position="855"/>
    </location>
</feature>
<evidence type="ECO:0000313" key="3">
    <source>
        <dbReference type="Proteomes" id="UP000224006"/>
    </source>
</evidence>
<feature type="region of interest" description="Disordered" evidence="1">
    <location>
        <begin position="460"/>
        <end position="508"/>
    </location>
</feature>
<feature type="compositionally biased region" description="Low complexity" evidence="1">
    <location>
        <begin position="62"/>
        <end position="94"/>
    </location>
</feature>
<feature type="compositionally biased region" description="Low complexity" evidence="1">
    <location>
        <begin position="154"/>
        <end position="166"/>
    </location>
</feature>
<reference evidence="2 3" key="1">
    <citation type="submission" date="2017-09" db="EMBL/GenBank/DDBJ databases">
        <title>Genome sequencing of Besnoitia besnoiti strain Bb-Ger1.</title>
        <authorList>
            <person name="Schares G."/>
            <person name="Venepally P."/>
            <person name="Lorenzi H.A."/>
        </authorList>
    </citation>
    <scope>NUCLEOTIDE SEQUENCE [LARGE SCALE GENOMIC DNA]</scope>
    <source>
        <strain evidence="2 3">Bb-Ger1</strain>
    </source>
</reference>
<dbReference type="GeneID" id="40307946"/>
<feature type="region of interest" description="Disordered" evidence="1">
    <location>
        <begin position="524"/>
        <end position="556"/>
    </location>
</feature>